<protein>
    <recommendedName>
        <fullName evidence="5">Core-binding (CB) domain-containing protein</fullName>
    </recommendedName>
</protein>
<dbReference type="InterPro" id="IPR010998">
    <property type="entry name" value="Integrase_recombinase_N"/>
</dbReference>
<reference evidence="3 4" key="1">
    <citation type="submission" date="2024-10" db="EMBL/GenBank/DDBJ databases">
        <authorList>
            <person name="Sang B.-I."/>
            <person name="Prabhaharan D."/>
        </authorList>
    </citation>
    <scope>NUCLEOTIDE SEQUENCE [LARGE SCALE GENOMIC DNA]</scope>
    <source>
        <strain evidence="3 4">MH</strain>
    </source>
</reference>
<keyword evidence="4" id="KW-1185">Reference proteome</keyword>
<comment type="caution">
    <text evidence="3">The sequence shown here is derived from an EMBL/GenBank/DDBJ whole genome shotgun (WGS) entry which is preliminary data.</text>
</comment>
<dbReference type="Gene3D" id="1.10.150.130">
    <property type="match status" value="1"/>
</dbReference>
<evidence type="ECO:0000313" key="3">
    <source>
        <dbReference type="EMBL" id="MFG6273984.1"/>
    </source>
</evidence>
<name>A0ABW7DRH5_9FIRM</name>
<evidence type="ECO:0000256" key="1">
    <source>
        <dbReference type="ARBA" id="ARBA00023125"/>
    </source>
</evidence>
<dbReference type="InterPro" id="IPR013762">
    <property type="entry name" value="Integrase-like_cat_sf"/>
</dbReference>
<evidence type="ECO:0000256" key="2">
    <source>
        <dbReference type="ARBA" id="ARBA00023172"/>
    </source>
</evidence>
<proteinExistence type="predicted"/>
<keyword evidence="2" id="KW-0233">DNA recombination</keyword>
<sequence length="209" mass="23962">MKLPNGYGTVYRLQGNRRRPFVVKKTIDGKQKALGYFQSYQEAFEFLVELNHCTPSRDVTFSAVYYGWKARHFERIGKSSQTAYAISYRHLAPLHAMPFTAITYPDLQAAVDKVEAGYCTRKKCRVLLSQLYKYAIKNGIVDHDLSPFVELPKHVPVFKKKPFTARQIGRLWRSLDVPGVADVLILIYTGMRIGEYLALNPGDVNVRQR</sequence>
<evidence type="ECO:0000313" key="4">
    <source>
        <dbReference type="Proteomes" id="UP001605989"/>
    </source>
</evidence>
<accession>A0ABW7DRH5</accession>
<dbReference type="Gene3D" id="1.10.443.10">
    <property type="entry name" value="Intergrase catalytic core"/>
    <property type="match status" value="1"/>
</dbReference>
<organism evidence="3 4">
    <name type="scientific">Megasphaera hexanoica</name>
    <dbReference type="NCBI Taxonomy" id="1675036"/>
    <lineage>
        <taxon>Bacteria</taxon>
        <taxon>Bacillati</taxon>
        <taxon>Bacillota</taxon>
        <taxon>Negativicutes</taxon>
        <taxon>Veillonellales</taxon>
        <taxon>Veillonellaceae</taxon>
        <taxon>Megasphaera</taxon>
    </lineage>
</organism>
<dbReference type="EMBL" id="JBIEKR010000012">
    <property type="protein sequence ID" value="MFG6273984.1"/>
    <property type="molecule type" value="Genomic_DNA"/>
</dbReference>
<gene>
    <name evidence="3" type="ORF">ACGTZG_12395</name>
</gene>
<dbReference type="RefSeq" id="WP_113855565.1">
    <property type="nucleotide sequence ID" value="NZ_CP011940.1"/>
</dbReference>
<dbReference type="SUPFAM" id="SSF56349">
    <property type="entry name" value="DNA breaking-rejoining enzymes"/>
    <property type="match status" value="1"/>
</dbReference>
<dbReference type="InterPro" id="IPR011010">
    <property type="entry name" value="DNA_brk_join_enz"/>
</dbReference>
<evidence type="ECO:0008006" key="5">
    <source>
        <dbReference type="Google" id="ProtNLM"/>
    </source>
</evidence>
<dbReference type="Proteomes" id="UP001605989">
    <property type="component" value="Unassembled WGS sequence"/>
</dbReference>
<keyword evidence="1" id="KW-0238">DNA-binding</keyword>